<proteinExistence type="inferred from homology"/>
<comment type="caution">
    <text evidence="6">The sequence shown here is derived from an EMBL/GenBank/DDBJ whole genome shotgun (WGS) entry which is preliminary data.</text>
</comment>
<dbReference type="GO" id="GO:0005829">
    <property type="term" value="C:cytosol"/>
    <property type="evidence" value="ECO:0007669"/>
    <property type="project" value="TreeGrafter"/>
</dbReference>
<evidence type="ECO:0000313" key="6">
    <source>
        <dbReference type="EMBL" id="HGU32128.1"/>
    </source>
</evidence>
<evidence type="ECO:0000256" key="2">
    <source>
        <dbReference type="ARBA" id="ARBA00022679"/>
    </source>
</evidence>
<dbReference type="Pfam" id="PF13657">
    <property type="entry name" value="Couple_hipA"/>
    <property type="match status" value="1"/>
</dbReference>
<organism evidence="6">
    <name type="scientific">Desulfatirhabdium butyrativorans</name>
    <dbReference type="NCBI Taxonomy" id="340467"/>
    <lineage>
        <taxon>Bacteria</taxon>
        <taxon>Pseudomonadati</taxon>
        <taxon>Thermodesulfobacteriota</taxon>
        <taxon>Desulfobacteria</taxon>
        <taxon>Desulfobacterales</taxon>
        <taxon>Desulfatirhabdiaceae</taxon>
        <taxon>Desulfatirhabdium</taxon>
    </lineage>
</organism>
<evidence type="ECO:0000256" key="3">
    <source>
        <dbReference type="ARBA" id="ARBA00022777"/>
    </source>
</evidence>
<name>A0A7C4RNN6_9BACT</name>
<dbReference type="InterPro" id="IPR012893">
    <property type="entry name" value="HipA-like_C"/>
</dbReference>
<evidence type="ECO:0000256" key="1">
    <source>
        <dbReference type="ARBA" id="ARBA00010164"/>
    </source>
</evidence>
<keyword evidence="2" id="KW-0808">Transferase</keyword>
<gene>
    <name evidence="6" type="ORF">ENS29_04645</name>
</gene>
<dbReference type="Pfam" id="PF07804">
    <property type="entry name" value="HipA_C"/>
    <property type="match status" value="1"/>
</dbReference>
<keyword evidence="3" id="KW-0418">Kinase</keyword>
<dbReference type="InterPro" id="IPR052028">
    <property type="entry name" value="HipA_Ser/Thr_kinase"/>
</dbReference>
<feature type="domain" description="HipA-like C-terminal" evidence="4">
    <location>
        <begin position="145"/>
        <end position="353"/>
    </location>
</feature>
<dbReference type="AlphaFoldDB" id="A0A7C4RNN6"/>
<protein>
    <submittedName>
        <fullName evidence="6">Type II toxin-antitoxin system HipA family toxin</fullName>
    </submittedName>
</protein>
<dbReference type="GO" id="GO:0004674">
    <property type="term" value="F:protein serine/threonine kinase activity"/>
    <property type="evidence" value="ECO:0007669"/>
    <property type="project" value="TreeGrafter"/>
</dbReference>
<dbReference type="Gene3D" id="1.10.1070.20">
    <property type="match status" value="1"/>
</dbReference>
<dbReference type="InterPro" id="IPR017508">
    <property type="entry name" value="HipA_N1"/>
</dbReference>
<dbReference type="EMBL" id="DSUH01000104">
    <property type="protein sequence ID" value="HGU32128.1"/>
    <property type="molecule type" value="Genomic_DNA"/>
</dbReference>
<feature type="domain" description="HipA N-terminal subdomain 1" evidence="5">
    <location>
        <begin position="10"/>
        <end position="105"/>
    </location>
</feature>
<dbReference type="PANTHER" id="PTHR37419:SF1">
    <property type="entry name" value="SERINE_THREONINE-PROTEIN KINASE TOXIN HIPA"/>
    <property type="match status" value="1"/>
</dbReference>
<evidence type="ECO:0000259" key="5">
    <source>
        <dbReference type="Pfam" id="PF13657"/>
    </source>
</evidence>
<evidence type="ECO:0000259" key="4">
    <source>
        <dbReference type="Pfam" id="PF07804"/>
    </source>
</evidence>
<comment type="similarity">
    <text evidence="1">Belongs to the HipA Ser/Thr kinase family.</text>
</comment>
<dbReference type="PANTHER" id="PTHR37419">
    <property type="entry name" value="SERINE/THREONINE-PROTEIN KINASE TOXIN HIPA"/>
    <property type="match status" value="1"/>
</dbReference>
<reference evidence="6" key="1">
    <citation type="journal article" date="2020" name="mSystems">
        <title>Genome- and Community-Level Interaction Insights into Carbon Utilization and Element Cycling Functions of Hydrothermarchaeota in Hydrothermal Sediment.</title>
        <authorList>
            <person name="Zhou Z."/>
            <person name="Liu Y."/>
            <person name="Xu W."/>
            <person name="Pan J."/>
            <person name="Luo Z.H."/>
            <person name="Li M."/>
        </authorList>
    </citation>
    <scope>NUCLEOTIDE SEQUENCE [LARGE SCALE GENOMIC DNA]</scope>
    <source>
        <strain evidence="6">SpSt-477</strain>
    </source>
</reference>
<accession>A0A7C4RNN6</accession>
<sequence length="404" mass="46339">MPMQSISAIEVFAEGYSAGKLFHLPDTREHVFRYESDHPISLVMPPSPKDYVFKFHLHPIFDMNLPEGWLFEMLRNLLRKRLAREILDFDLFEALAPAVTGYLTYRTSQSELSSILLNLSLEDILSGRQENLFHRLVEAYLLRSAISGVQPKVLAPLCEKAFFPQKDFIVKTFGPEFPHLAENEFFCMQAVARAGIAVPRYFLSEDRRYFVVERFTEGRDAEPSLGFEEFCTLFGRTRNEKYEGSYERIAKAIVRISSRPEEDLKTFFRMIVMNMLLRNGDAHLKNFGVLYTSPLSGDIRLAPAYDVVCTLVYLPDDSPALTLGGRRIWFGKKELLTFGMASCLLSAKEADEQYRLCEAAVADTVGEIQRYCEENDGFSEFGRRMIDIFRTSLAETKRIKGRPT</sequence>